<dbReference type="RefSeq" id="WP_106336402.1">
    <property type="nucleotide sequence ID" value="NZ_PVZS01000008.1"/>
</dbReference>
<keyword evidence="1" id="KW-0732">Signal</keyword>
<accession>A0A2T1HUP7</accession>
<evidence type="ECO:0000313" key="3">
    <source>
        <dbReference type="Proteomes" id="UP000239772"/>
    </source>
</evidence>
<dbReference type="OrthoDB" id="6402114at2"/>
<protein>
    <recommendedName>
        <fullName evidence="4">Cytochrome c domain-containing protein</fullName>
    </recommendedName>
</protein>
<dbReference type="EMBL" id="PVZS01000008">
    <property type="protein sequence ID" value="PSC05393.1"/>
    <property type="molecule type" value="Genomic_DNA"/>
</dbReference>
<dbReference type="GO" id="GO:0009055">
    <property type="term" value="F:electron transfer activity"/>
    <property type="evidence" value="ECO:0007669"/>
    <property type="project" value="InterPro"/>
</dbReference>
<dbReference type="GO" id="GO:0005506">
    <property type="term" value="F:iron ion binding"/>
    <property type="evidence" value="ECO:0007669"/>
    <property type="project" value="InterPro"/>
</dbReference>
<organism evidence="2 3">
    <name type="scientific">Alsobacter soli</name>
    <dbReference type="NCBI Taxonomy" id="2109933"/>
    <lineage>
        <taxon>Bacteria</taxon>
        <taxon>Pseudomonadati</taxon>
        <taxon>Pseudomonadota</taxon>
        <taxon>Alphaproteobacteria</taxon>
        <taxon>Hyphomicrobiales</taxon>
        <taxon>Alsobacteraceae</taxon>
        <taxon>Alsobacter</taxon>
    </lineage>
</organism>
<feature type="signal peptide" evidence="1">
    <location>
        <begin position="1"/>
        <end position="20"/>
    </location>
</feature>
<proteinExistence type="predicted"/>
<dbReference type="SUPFAM" id="SSF47175">
    <property type="entry name" value="Cytochromes"/>
    <property type="match status" value="1"/>
</dbReference>
<evidence type="ECO:0000256" key="1">
    <source>
        <dbReference type="SAM" id="SignalP"/>
    </source>
</evidence>
<dbReference type="AlphaFoldDB" id="A0A2T1HUP7"/>
<dbReference type="GO" id="GO:0022900">
    <property type="term" value="P:electron transport chain"/>
    <property type="evidence" value="ECO:0007669"/>
    <property type="project" value="InterPro"/>
</dbReference>
<feature type="chain" id="PRO_5015631613" description="Cytochrome c domain-containing protein" evidence="1">
    <location>
        <begin position="21"/>
        <end position="161"/>
    </location>
</feature>
<comment type="caution">
    <text evidence="2">The sequence shown here is derived from an EMBL/GenBank/DDBJ whole genome shotgun (WGS) entry which is preliminary data.</text>
</comment>
<evidence type="ECO:0008006" key="4">
    <source>
        <dbReference type="Google" id="ProtNLM"/>
    </source>
</evidence>
<gene>
    <name evidence="2" type="ORF">SLNSH_09355</name>
</gene>
<name>A0A2T1HUP7_9HYPH</name>
<sequence>MRIFGAVALAAVALASPAAAQSSPFSEPPAPRAGQYSDTSSPTLGDIMLTTQLRHIKVWFAGRTGNWRLLQHEVATLQDTLIRAALLYQGIPIEEVTKVDKPVMALIEAAKDKDSAKFQAAYGELNNACNSCHKAGGVEFIRIQTPNASPFGDQAYPSPPQ</sequence>
<keyword evidence="3" id="KW-1185">Reference proteome</keyword>
<dbReference type="InterPro" id="IPR010980">
    <property type="entry name" value="Cyt_c/b562"/>
</dbReference>
<evidence type="ECO:0000313" key="2">
    <source>
        <dbReference type="EMBL" id="PSC05393.1"/>
    </source>
</evidence>
<reference evidence="3" key="1">
    <citation type="submission" date="2018-03" db="EMBL/GenBank/DDBJ databases">
        <authorList>
            <person name="Sun L."/>
            <person name="Liu H."/>
            <person name="Chen W."/>
            <person name="Huang K."/>
            <person name="Liu W."/>
            <person name="Gao X."/>
        </authorList>
    </citation>
    <scope>NUCLEOTIDE SEQUENCE [LARGE SCALE GENOMIC DNA]</scope>
    <source>
        <strain evidence="3">SH9</strain>
    </source>
</reference>
<dbReference type="GO" id="GO:0020037">
    <property type="term" value="F:heme binding"/>
    <property type="evidence" value="ECO:0007669"/>
    <property type="project" value="InterPro"/>
</dbReference>
<dbReference type="Gene3D" id="1.20.120.10">
    <property type="entry name" value="Cytochrome c/b562"/>
    <property type="match status" value="1"/>
</dbReference>
<dbReference type="Proteomes" id="UP000239772">
    <property type="component" value="Unassembled WGS sequence"/>
</dbReference>